<comment type="caution">
    <text evidence="2">The sequence shown here is derived from an EMBL/GenBank/DDBJ whole genome shotgun (WGS) entry which is preliminary data.</text>
</comment>
<dbReference type="GO" id="GO:0005886">
    <property type="term" value="C:plasma membrane"/>
    <property type="evidence" value="ECO:0007669"/>
    <property type="project" value="TreeGrafter"/>
</dbReference>
<evidence type="ECO:0000259" key="1">
    <source>
        <dbReference type="Pfam" id="PF06911"/>
    </source>
</evidence>
<gene>
    <name evidence="2" type="ORF">RJ641_019572</name>
</gene>
<dbReference type="PANTHER" id="PTHR21068:SF50">
    <property type="entry name" value="PROTEIN EARLY-RESPONSIVE TO DEHYDRATION 7, CHLOROPLASTIC-LIKE ISOFORM X1"/>
    <property type="match status" value="1"/>
</dbReference>
<dbReference type="AlphaFoldDB" id="A0AAN8YXH1"/>
<organism evidence="2 3">
    <name type="scientific">Dillenia turbinata</name>
    <dbReference type="NCBI Taxonomy" id="194707"/>
    <lineage>
        <taxon>Eukaryota</taxon>
        <taxon>Viridiplantae</taxon>
        <taxon>Streptophyta</taxon>
        <taxon>Embryophyta</taxon>
        <taxon>Tracheophyta</taxon>
        <taxon>Spermatophyta</taxon>
        <taxon>Magnoliopsida</taxon>
        <taxon>eudicotyledons</taxon>
        <taxon>Gunneridae</taxon>
        <taxon>Pentapetalae</taxon>
        <taxon>Dilleniales</taxon>
        <taxon>Dilleniaceae</taxon>
        <taxon>Dillenia</taxon>
    </lineage>
</organism>
<evidence type="ECO:0000313" key="3">
    <source>
        <dbReference type="Proteomes" id="UP001370490"/>
    </source>
</evidence>
<proteinExistence type="predicted"/>
<name>A0AAN8YXH1_9MAGN</name>
<protein>
    <submittedName>
        <fullName evidence="2">Senescence/spartin-associated, C-terminal</fullName>
    </submittedName>
</protein>
<dbReference type="PANTHER" id="PTHR21068">
    <property type="entry name" value="SPARTIN"/>
    <property type="match status" value="1"/>
</dbReference>
<sequence length="143" mass="16061">MSLNGLWLKMKPLSFSVQKVSRGLNGSVAKETSPEDLEVSEKKRELMENSSAAYWTTLAPHVEDYSGSVARMIAAGSGQLIRGILWCGDVTVDRLKWRNEYLMKRMGPGTSSEVSPGVMRRIRRSKAVDSDEFSQFNLLKKDF</sequence>
<dbReference type="EMBL" id="JBAMMX010000024">
    <property type="protein sequence ID" value="KAK6916711.1"/>
    <property type="molecule type" value="Genomic_DNA"/>
</dbReference>
<dbReference type="InterPro" id="IPR045036">
    <property type="entry name" value="Spartin-like"/>
</dbReference>
<accession>A0AAN8YXH1</accession>
<evidence type="ECO:0000313" key="2">
    <source>
        <dbReference type="EMBL" id="KAK6916711.1"/>
    </source>
</evidence>
<feature type="domain" description="Senescence" evidence="1">
    <location>
        <begin position="72"/>
        <end position="128"/>
    </location>
</feature>
<dbReference type="Proteomes" id="UP001370490">
    <property type="component" value="Unassembled WGS sequence"/>
</dbReference>
<keyword evidence="3" id="KW-1185">Reference proteome</keyword>
<reference evidence="2 3" key="1">
    <citation type="submission" date="2023-12" db="EMBL/GenBank/DDBJ databases">
        <title>A high-quality genome assembly for Dillenia turbinata (Dilleniales).</title>
        <authorList>
            <person name="Chanderbali A."/>
        </authorList>
    </citation>
    <scope>NUCLEOTIDE SEQUENCE [LARGE SCALE GENOMIC DNA]</scope>
    <source>
        <strain evidence="2">LSX21</strain>
        <tissue evidence="2">Leaf</tissue>
    </source>
</reference>
<dbReference type="Pfam" id="PF06911">
    <property type="entry name" value="Senescence"/>
    <property type="match status" value="1"/>
</dbReference>
<dbReference type="InterPro" id="IPR009686">
    <property type="entry name" value="Senescence/spartin_C"/>
</dbReference>